<dbReference type="GO" id="GO:0003677">
    <property type="term" value="F:DNA binding"/>
    <property type="evidence" value="ECO:0007669"/>
    <property type="project" value="InterPro"/>
</dbReference>
<evidence type="ECO:0000313" key="2">
    <source>
        <dbReference type="EMBL" id="GEO11940.1"/>
    </source>
</evidence>
<dbReference type="SMART" id="SM00850">
    <property type="entry name" value="LytTR"/>
    <property type="match status" value="1"/>
</dbReference>
<dbReference type="Pfam" id="PF04397">
    <property type="entry name" value="LytTR"/>
    <property type="match status" value="1"/>
</dbReference>
<dbReference type="AlphaFoldDB" id="A0A512BIZ7"/>
<dbReference type="InterPro" id="IPR007492">
    <property type="entry name" value="LytTR_DNA-bd_dom"/>
</dbReference>
<dbReference type="Proteomes" id="UP000321513">
    <property type="component" value="Unassembled WGS sequence"/>
</dbReference>
<comment type="caution">
    <text evidence="2">The sequence shown here is derived from an EMBL/GenBank/DDBJ whole genome shotgun (WGS) entry which is preliminary data.</text>
</comment>
<feature type="domain" description="HTH LytTR-type" evidence="1">
    <location>
        <begin position="98"/>
        <end position="190"/>
    </location>
</feature>
<proteinExistence type="predicted"/>
<name>A0A512BIZ7_9BACT</name>
<organism evidence="2 3">
    <name type="scientific">Segetibacter aerophilus</name>
    <dbReference type="NCBI Taxonomy" id="670293"/>
    <lineage>
        <taxon>Bacteria</taxon>
        <taxon>Pseudomonadati</taxon>
        <taxon>Bacteroidota</taxon>
        <taxon>Chitinophagia</taxon>
        <taxon>Chitinophagales</taxon>
        <taxon>Chitinophagaceae</taxon>
        <taxon>Segetibacter</taxon>
    </lineage>
</organism>
<reference evidence="2 3" key="1">
    <citation type="submission" date="2019-07" db="EMBL/GenBank/DDBJ databases">
        <title>Whole genome shotgun sequence of Segetibacter aerophilus NBRC 106135.</title>
        <authorList>
            <person name="Hosoyama A."/>
            <person name="Uohara A."/>
            <person name="Ohji S."/>
            <person name="Ichikawa N."/>
        </authorList>
    </citation>
    <scope>NUCLEOTIDE SEQUENCE [LARGE SCALE GENOMIC DNA]</scope>
    <source>
        <strain evidence="2 3">NBRC 106135</strain>
    </source>
</reference>
<dbReference type="Gene3D" id="2.40.50.1020">
    <property type="entry name" value="LytTr DNA-binding domain"/>
    <property type="match status" value="1"/>
</dbReference>
<sequence>MSKLQNFSSTKRERDIDIYSGAGTSKFASNKKVKSSSSEIIINEEFIKSKVRFSANKEQSQIPSIISNLLLHDHSNEELSTTTYPNAKDLFRLFVKNGDYVYARPDDIVMMESCDHLVKVYVAFDDTIKKTVRANTLKDFLLQLPKTQFLRIGRFCAVNTRRLSGGNYNDQTFEFDFKVSIKLKHAISLAAFGTIGK</sequence>
<dbReference type="EMBL" id="BJYT01000033">
    <property type="protein sequence ID" value="GEO11940.1"/>
    <property type="molecule type" value="Genomic_DNA"/>
</dbReference>
<accession>A0A512BIZ7</accession>
<gene>
    <name evidence="2" type="ORF">SAE01_44360</name>
</gene>
<evidence type="ECO:0000259" key="1">
    <source>
        <dbReference type="SMART" id="SM00850"/>
    </source>
</evidence>
<keyword evidence="3" id="KW-1185">Reference proteome</keyword>
<protein>
    <recommendedName>
        <fullName evidence="1">HTH LytTR-type domain-containing protein</fullName>
    </recommendedName>
</protein>
<evidence type="ECO:0000313" key="3">
    <source>
        <dbReference type="Proteomes" id="UP000321513"/>
    </source>
</evidence>
<dbReference type="RefSeq" id="WP_147206065.1">
    <property type="nucleotide sequence ID" value="NZ_BJYT01000033.1"/>
</dbReference>
<dbReference type="OrthoDB" id="678036at2"/>